<evidence type="ECO:0000313" key="8">
    <source>
        <dbReference type="Proteomes" id="UP000563906"/>
    </source>
</evidence>
<keyword evidence="2" id="KW-0227">DNA damage</keyword>
<keyword evidence="4" id="KW-0346">Stress response</keyword>
<dbReference type="PANTHER" id="PTHR48094:SF20">
    <property type="entry name" value="PROTEIN_NUCLEIC ACID DEGLYCASE 1"/>
    <property type="match status" value="1"/>
</dbReference>
<dbReference type="EMBL" id="JACGLS010000004">
    <property type="protein sequence ID" value="MBA6156837.1"/>
    <property type="molecule type" value="Genomic_DNA"/>
</dbReference>
<accession>A0A839AQG6</accession>
<name>A0A839AQG6_9FLAO</name>
<proteinExistence type="predicted"/>
<dbReference type="Pfam" id="PF01965">
    <property type="entry name" value="DJ-1_PfpI"/>
    <property type="match status" value="1"/>
</dbReference>
<keyword evidence="5" id="KW-0234">DNA repair</keyword>
<dbReference type="GO" id="GO:0019172">
    <property type="term" value="F:glyoxalase III activity"/>
    <property type="evidence" value="ECO:0007669"/>
    <property type="project" value="TreeGrafter"/>
</dbReference>
<evidence type="ECO:0000256" key="4">
    <source>
        <dbReference type="ARBA" id="ARBA00023016"/>
    </source>
</evidence>
<reference evidence="7 8" key="1">
    <citation type="submission" date="2020-07" db="EMBL/GenBank/DDBJ databases">
        <title>Bacterium isolated from marine sediment.</title>
        <authorList>
            <person name="Shang D."/>
            <person name="Du Z.-J."/>
        </authorList>
    </citation>
    <scope>NUCLEOTIDE SEQUENCE [LARGE SCALE GENOMIC DNA]</scope>
    <source>
        <strain evidence="7 8">S7007</strain>
    </source>
</reference>
<dbReference type="PANTHER" id="PTHR48094">
    <property type="entry name" value="PROTEIN/NUCLEIC ACID DEGLYCASE DJ-1-RELATED"/>
    <property type="match status" value="1"/>
</dbReference>
<evidence type="ECO:0000256" key="2">
    <source>
        <dbReference type="ARBA" id="ARBA00022763"/>
    </source>
</evidence>
<dbReference type="InterPro" id="IPR002818">
    <property type="entry name" value="DJ-1/PfpI"/>
</dbReference>
<feature type="domain" description="DJ-1/PfpI" evidence="6">
    <location>
        <begin position="91"/>
        <end position="213"/>
    </location>
</feature>
<dbReference type="Proteomes" id="UP000563906">
    <property type="component" value="Unassembled WGS sequence"/>
</dbReference>
<dbReference type="NCBIfam" id="NF003168">
    <property type="entry name" value="PRK04155.1"/>
    <property type="match status" value="1"/>
</dbReference>
<evidence type="ECO:0000256" key="3">
    <source>
        <dbReference type="ARBA" id="ARBA00022801"/>
    </source>
</evidence>
<dbReference type="PIRSF" id="PIRSF037798">
    <property type="entry name" value="Chaperone_HchA"/>
    <property type="match status" value="1"/>
</dbReference>
<sequence>MIKKIVLGFVTLLVIAFIAIYFAAKPTQVEDGAYIPSPLALKLATSPTTDFDNTVYENKHTGNQKVLMICTEERNMTMANGKKFSTGNHPVEMLLPVLHLKNAGFDVEVVTPTGKSAAIEMWAIPEEDKNVKAIFKEFKNKFEKPRSLKDFVNTTMNDSINNYAAIFIPGGHGAMLGLPDNKDVNKVLQWSHNSDMYTLAICHGPAALLAGNIDGNKEDFIYKGYKIAAFPDAVDEQTPMIGYMPGSMPWKYGEKLNDLGVTIINEEADATVHIDRKLITGASPLAANAFGKLAATELLKAEK</sequence>
<evidence type="ECO:0000259" key="6">
    <source>
        <dbReference type="Pfam" id="PF01965"/>
    </source>
</evidence>
<dbReference type="SUPFAM" id="SSF52317">
    <property type="entry name" value="Class I glutamine amidotransferase-like"/>
    <property type="match status" value="1"/>
</dbReference>
<comment type="caution">
    <text evidence="7">The sequence shown here is derived from an EMBL/GenBank/DDBJ whole genome shotgun (WGS) entry which is preliminary data.</text>
</comment>
<evidence type="ECO:0000256" key="1">
    <source>
        <dbReference type="ARBA" id="ARBA00022490"/>
    </source>
</evidence>
<dbReference type="GO" id="GO:0019243">
    <property type="term" value="P:methylglyoxal catabolic process to D-lactate via S-lactoyl-glutathione"/>
    <property type="evidence" value="ECO:0007669"/>
    <property type="project" value="TreeGrafter"/>
</dbReference>
<dbReference type="GO" id="GO:0006281">
    <property type="term" value="P:DNA repair"/>
    <property type="evidence" value="ECO:0007669"/>
    <property type="project" value="UniProtKB-KW"/>
</dbReference>
<dbReference type="InterPro" id="IPR050325">
    <property type="entry name" value="Prot/Nucl_acid_deglycase"/>
</dbReference>
<dbReference type="Gene3D" id="3.40.50.880">
    <property type="match status" value="1"/>
</dbReference>
<keyword evidence="1" id="KW-0963">Cytoplasm</keyword>
<keyword evidence="8" id="KW-1185">Reference proteome</keyword>
<evidence type="ECO:0000256" key="5">
    <source>
        <dbReference type="ARBA" id="ARBA00023204"/>
    </source>
</evidence>
<dbReference type="InterPro" id="IPR017283">
    <property type="entry name" value="HchA"/>
</dbReference>
<keyword evidence="3 7" id="KW-0378">Hydrolase</keyword>
<dbReference type="GO" id="GO:0036524">
    <property type="term" value="F:protein deglycase activity"/>
    <property type="evidence" value="ECO:0007669"/>
    <property type="project" value="UniProtKB-EC"/>
</dbReference>
<dbReference type="RefSeq" id="WP_182125337.1">
    <property type="nucleotide sequence ID" value="NZ_JACGLS010000004.1"/>
</dbReference>
<protein>
    <submittedName>
        <fullName evidence="7">Protein deglycase HchA</fullName>
        <ecNumber evidence="7">3.5.1.124</ecNumber>
    </submittedName>
</protein>
<dbReference type="AlphaFoldDB" id="A0A839AQG6"/>
<organism evidence="7 8">
    <name type="scientific">Tenacibaculum pelagium</name>
    <dbReference type="NCBI Taxonomy" id="2759527"/>
    <lineage>
        <taxon>Bacteria</taxon>
        <taxon>Pseudomonadati</taxon>
        <taxon>Bacteroidota</taxon>
        <taxon>Flavobacteriia</taxon>
        <taxon>Flavobacteriales</taxon>
        <taxon>Flavobacteriaceae</taxon>
        <taxon>Tenacibaculum</taxon>
    </lineage>
</organism>
<dbReference type="InterPro" id="IPR029062">
    <property type="entry name" value="Class_I_gatase-like"/>
</dbReference>
<gene>
    <name evidence="7" type="primary">hchA</name>
    <name evidence="7" type="ORF">H3Z83_09950</name>
</gene>
<dbReference type="EC" id="3.5.1.124" evidence="7"/>
<dbReference type="GO" id="GO:0005737">
    <property type="term" value="C:cytoplasm"/>
    <property type="evidence" value="ECO:0007669"/>
    <property type="project" value="TreeGrafter"/>
</dbReference>
<evidence type="ECO:0000313" key="7">
    <source>
        <dbReference type="EMBL" id="MBA6156837.1"/>
    </source>
</evidence>